<evidence type="ECO:0000256" key="1">
    <source>
        <dbReference type="ARBA" id="ARBA00007583"/>
    </source>
</evidence>
<feature type="domain" description="Stealth protein CR2 conserved region 2" evidence="4">
    <location>
        <begin position="273"/>
        <end position="379"/>
    </location>
</feature>
<dbReference type="PANTHER" id="PTHR24045:SF0">
    <property type="entry name" value="N-ACETYLGLUCOSAMINE-1-PHOSPHOTRANSFERASE SUBUNITS ALPHA_BETA"/>
    <property type="match status" value="1"/>
</dbReference>
<evidence type="ECO:0000259" key="7">
    <source>
        <dbReference type="Pfam" id="PF17103"/>
    </source>
</evidence>
<evidence type="ECO:0000256" key="3">
    <source>
        <dbReference type="ARBA" id="ARBA00023169"/>
    </source>
</evidence>
<accession>A0ABW8CIX1</accession>
<dbReference type="PANTHER" id="PTHR24045">
    <property type="match status" value="1"/>
</dbReference>
<comment type="similarity">
    <text evidence="1">Belongs to the stealth family.</text>
</comment>
<dbReference type="Proteomes" id="UP001614394">
    <property type="component" value="Unassembled WGS sequence"/>
</dbReference>
<reference evidence="8 9" key="1">
    <citation type="submission" date="2024-10" db="EMBL/GenBank/DDBJ databases">
        <title>The Natural Products Discovery Center: Release of the First 8490 Sequenced Strains for Exploring Actinobacteria Biosynthetic Diversity.</title>
        <authorList>
            <person name="Kalkreuter E."/>
            <person name="Kautsar S.A."/>
            <person name="Yang D."/>
            <person name="Bader C.D."/>
            <person name="Teijaro C.N."/>
            <person name="Fluegel L."/>
            <person name="Davis C.M."/>
            <person name="Simpson J.R."/>
            <person name="Lauterbach L."/>
            <person name="Steele A.D."/>
            <person name="Gui C."/>
            <person name="Meng S."/>
            <person name="Li G."/>
            <person name="Viehrig K."/>
            <person name="Ye F."/>
            <person name="Su P."/>
            <person name="Kiefer A.F."/>
            <person name="Nichols A."/>
            <person name="Cepeda A.J."/>
            <person name="Yan W."/>
            <person name="Fan B."/>
            <person name="Jiang Y."/>
            <person name="Adhikari A."/>
            <person name="Zheng C.-J."/>
            <person name="Schuster L."/>
            <person name="Cowan T.M."/>
            <person name="Smanski M.J."/>
            <person name="Chevrette M.G."/>
            <person name="De Carvalho L.P.S."/>
            <person name="Shen B."/>
        </authorList>
    </citation>
    <scope>NUCLEOTIDE SEQUENCE [LARGE SCALE GENOMIC DNA]</scope>
    <source>
        <strain evidence="8 9">NPDC053399</strain>
    </source>
</reference>
<dbReference type="InterPro" id="IPR021520">
    <property type="entry name" value="Stealth_CR2"/>
</dbReference>
<dbReference type="RefSeq" id="WP_399656020.1">
    <property type="nucleotide sequence ID" value="NZ_JBITYG010000012.1"/>
</dbReference>
<evidence type="ECO:0000259" key="5">
    <source>
        <dbReference type="Pfam" id="PF17101"/>
    </source>
</evidence>
<comment type="caution">
    <text evidence="8">The sequence shown here is derived from an EMBL/GenBank/DDBJ whole genome shotgun (WGS) entry which is preliminary data.</text>
</comment>
<feature type="domain" description="Stealth protein CR3 conserved region 3" evidence="6">
    <location>
        <begin position="424"/>
        <end position="470"/>
    </location>
</feature>
<dbReference type="InterPro" id="IPR031357">
    <property type="entry name" value="Stealth_CR3"/>
</dbReference>
<keyword evidence="2" id="KW-0808">Transferase</keyword>
<keyword evidence="9" id="KW-1185">Reference proteome</keyword>
<evidence type="ECO:0000259" key="4">
    <source>
        <dbReference type="Pfam" id="PF11380"/>
    </source>
</evidence>
<protein>
    <submittedName>
        <fullName evidence="8">Stealth family protein</fullName>
    </submittedName>
</protein>
<feature type="domain" description="Stealth protein CR4 conserved region 4" evidence="7">
    <location>
        <begin position="501"/>
        <end position="545"/>
    </location>
</feature>
<sequence>MCTVRDPAEAAVLTAGTVGAESGLSAVLQGLLGAARESSAVGCGVEYVLPGLTAVTGRDAIRAAVCAALTMSGVAHFAVPGFDDRSSVVGVPEAERAAAITALAGAFRTATGYVSAVQADLPVRRPSRGVDEAQWSALSGAAVLQVSWPLADTSGQLAVGHEFGCAVEFWHPEDDLLVAPRGNRVTARIAADGAEVQLPAHRFTRLLSAHGGEPVNHVPVLSRAEFDRVGIDTLDFPIDAVYTWVDGTDAAWQQRKAAASGTVYHAESASDARFLSRDELRYSLRSLRMNAPWIRTVFIVTDDQRPVWLDETDPGVRVVSHREIFSDPADLPTFNSHSIESQLHHIEGLAEHFLYFNDDMFFGRPIAPQAFFTPSGITKHFPSASRIPLGPVTPDDTPVDAACKNNRALLQERFGRVNSQPMDHIPYALRRSIMDEIEQAFPQAYAQTAASRFRAMTDLSVTSSLHHYFALFTGRSVPSSVQYGYVQLAHPELAKRLAGMLARRDRDAICVNDAFSTPEDMAAQDAVLRPFLDAYFPVPSRFERTVVL</sequence>
<dbReference type="EMBL" id="JBITYG010000012">
    <property type="protein sequence ID" value="MFI9105316.1"/>
    <property type="molecule type" value="Genomic_DNA"/>
</dbReference>
<evidence type="ECO:0000259" key="6">
    <source>
        <dbReference type="Pfam" id="PF17102"/>
    </source>
</evidence>
<proteinExistence type="inferred from homology"/>
<dbReference type="InterPro" id="IPR047141">
    <property type="entry name" value="Stealth"/>
</dbReference>
<feature type="domain" description="Stealth protein CR1 conserved region 1" evidence="5">
    <location>
        <begin position="236"/>
        <end position="262"/>
    </location>
</feature>
<dbReference type="Pfam" id="PF17103">
    <property type="entry name" value="Stealth_CR4"/>
    <property type="match status" value="1"/>
</dbReference>
<dbReference type="Pfam" id="PF11380">
    <property type="entry name" value="Stealth_CR2"/>
    <property type="match status" value="1"/>
</dbReference>
<dbReference type="InterPro" id="IPR031356">
    <property type="entry name" value="Stealth_CR4"/>
</dbReference>
<dbReference type="Pfam" id="PF17101">
    <property type="entry name" value="Stealth_CR1"/>
    <property type="match status" value="1"/>
</dbReference>
<evidence type="ECO:0000256" key="2">
    <source>
        <dbReference type="ARBA" id="ARBA00022679"/>
    </source>
</evidence>
<dbReference type="InterPro" id="IPR031358">
    <property type="entry name" value="Stealth_CR1"/>
</dbReference>
<dbReference type="Pfam" id="PF17102">
    <property type="entry name" value="Stealth_CR3"/>
    <property type="match status" value="1"/>
</dbReference>
<gene>
    <name evidence="8" type="ORF">ACIGXA_32875</name>
</gene>
<name>A0ABW8CIX1_9ACTN</name>
<evidence type="ECO:0000313" key="8">
    <source>
        <dbReference type="EMBL" id="MFI9105316.1"/>
    </source>
</evidence>
<organism evidence="8 9">
    <name type="scientific">Streptomyces fildesensis</name>
    <dbReference type="NCBI Taxonomy" id="375757"/>
    <lineage>
        <taxon>Bacteria</taxon>
        <taxon>Bacillati</taxon>
        <taxon>Actinomycetota</taxon>
        <taxon>Actinomycetes</taxon>
        <taxon>Kitasatosporales</taxon>
        <taxon>Streptomycetaceae</taxon>
        <taxon>Streptomyces</taxon>
    </lineage>
</organism>
<evidence type="ECO:0000313" key="9">
    <source>
        <dbReference type="Proteomes" id="UP001614394"/>
    </source>
</evidence>
<keyword evidence="3" id="KW-0270">Exopolysaccharide synthesis</keyword>